<reference evidence="1" key="1">
    <citation type="journal article" date="2022" name="Int. J. Mol. Sci.">
        <title>Draft Genome of Tanacetum Coccineum: Genomic Comparison of Closely Related Tanacetum-Family Plants.</title>
        <authorList>
            <person name="Yamashiro T."/>
            <person name="Shiraishi A."/>
            <person name="Nakayama K."/>
            <person name="Satake H."/>
        </authorList>
    </citation>
    <scope>NUCLEOTIDE SEQUENCE</scope>
</reference>
<keyword evidence="2" id="KW-1185">Reference proteome</keyword>
<evidence type="ECO:0000313" key="1">
    <source>
        <dbReference type="EMBL" id="GJT22946.1"/>
    </source>
</evidence>
<organism evidence="1 2">
    <name type="scientific">Tanacetum coccineum</name>
    <dbReference type="NCBI Taxonomy" id="301880"/>
    <lineage>
        <taxon>Eukaryota</taxon>
        <taxon>Viridiplantae</taxon>
        <taxon>Streptophyta</taxon>
        <taxon>Embryophyta</taxon>
        <taxon>Tracheophyta</taxon>
        <taxon>Spermatophyta</taxon>
        <taxon>Magnoliopsida</taxon>
        <taxon>eudicotyledons</taxon>
        <taxon>Gunneridae</taxon>
        <taxon>Pentapetalae</taxon>
        <taxon>asterids</taxon>
        <taxon>campanulids</taxon>
        <taxon>Asterales</taxon>
        <taxon>Asteraceae</taxon>
        <taxon>Asteroideae</taxon>
        <taxon>Anthemideae</taxon>
        <taxon>Anthemidinae</taxon>
        <taxon>Tanacetum</taxon>
    </lineage>
</organism>
<protein>
    <recommendedName>
        <fullName evidence="3">Reverse transcriptase domain-containing protein</fullName>
    </recommendedName>
</protein>
<reference evidence="1" key="2">
    <citation type="submission" date="2022-01" db="EMBL/GenBank/DDBJ databases">
        <authorList>
            <person name="Yamashiro T."/>
            <person name="Shiraishi A."/>
            <person name="Satake H."/>
            <person name="Nakayama K."/>
        </authorList>
    </citation>
    <scope>NUCLEOTIDE SEQUENCE</scope>
</reference>
<evidence type="ECO:0000313" key="2">
    <source>
        <dbReference type="Proteomes" id="UP001151760"/>
    </source>
</evidence>
<accession>A0ABQ5C7E8</accession>
<comment type="caution">
    <text evidence="1">The sequence shown here is derived from an EMBL/GenBank/DDBJ whole genome shotgun (WGS) entry which is preliminary data.</text>
</comment>
<dbReference type="Proteomes" id="UP001151760">
    <property type="component" value="Unassembled WGS sequence"/>
</dbReference>
<sequence length="341" mass="38578">MEDEHLDTISKTESDELIKSSVENLVPISSVSEDFSDIESECDVPDCDYSQTTNLSMFSNPLFNDSTSSDDESSHEEVIHEIGFKTYSNLLFDLDAENISSEFNLIHNEDLDFTLKNDRFDTESYLLESLLNRDTLMASSPKIDSLFDEFAGELITIPPRIVNIEHEEYISLMEREEIDIFPDPDDSIPPGIESDDYDSEDSTIDVVDDIPFDVPIILPTHPTLHMDFDFISSHNDLESYLDVSSPSGDRNKIYDPGICIEFESKRFLATLSPVIDTLLPFSSENKDKVFNHGVLASKKKSPPSSSHRGFKTFPLSSESPMMIYGENIPILDVPFLHFYPP</sequence>
<proteinExistence type="predicted"/>
<name>A0ABQ5C7E8_9ASTR</name>
<gene>
    <name evidence="1" type="ORF">Tco_0892883</name>
</gene>
<evidence type="ECO:0008006" key="3">
    <source>
        <dbReference type="Google" id="ProtNLM"/>
    </source>
</evidence>
<dbReference type="EMBL" id="BQNB010014013">
    <property type="protein sequence ID" value="GJT22946.1"/>
    <property type="molecule type" value="Genomic_DNA"/>
</dbReference>